<accession>A0A3E0IYD8</accession>
<dbReference type="PANTHER" id="PTHR23513">
    <property type="entry name" value="INTEGRAL MEMBRANE EFFLUX PROTEIN-RELATED"/>
    <property type="match status" value="1"/>
</dbReference>
<dbReference type="Proteomes" id="UP000256305">
    <property type="component" value="Unassembled WGS sequence"/>
</dbReference>
<feature type="transmembrane region" description="Helical" evidence="6">
    <location>
        <begin position="89"/>
        <end position="107"/>
    </location>
</feature>
<keyword evidence="5 6" id="KW-0472">Membrane</keyword>
<feature type="transmembrane region" description="Helical" evidence="6">
    <location>
        <begin position="299"/>
        <end position="316"/>
    </location>
</feature>
<evidence type="ECO:0000313" key="7">
    <source>
        <dbReference type="EMBL" id="REJ05624.1"/>
    </source>
</evidence>
<keyword evidence="4 6" id="KW-1133">Transmembrane helix</keyword>
<dbReference type="PANTHER" id="PTHR23513:SF6">
    <property type="entry name" value="MAJOR FACILITATOR SUPERFAMILY ASSOCIATED DOMAIN-CONTAINING PROTEIN"/>
    <property type="match status" value="1"/>
</dbReference>
<dbReference type="SUPFAM" id="SSF103473">
    <property type="entry name" value="MFS general substrate transporter"/>
    <property type="match status" value="1"/>
</dbReference>
<gene>
    <name evidence="7" type="ORF">DYE48_20280</name>
</gene>
<feature type="transmembrane region" description="Helical" evidence="6">
    <location>
        <begin position="272"/>
        <end position="292"/>
    </location>
</feature>
<dbReference type="RefSeq" id="WP_115825127.1">
    <property type="nucleotide sequence ID" value="NZ_QUAE01000036.1"/>
</dbReference>
<comment type="caution">
    <text evidence="7">The sequence shown here is derived from an EMBL/GenBank/DDBJ whole genome shotgun (WGS) entry which is preliminary data.</text>
</comment>
<dbReference type="AlphaFoldDB" id="A0A3E0IYD8"/>
<evidence type="ECO:0000256" key="3">
    <source>
        <dbReference type="ARBA" id="ARBA00022692"/>
    </source>
</evidence>
<comment type="subcellular location">
    <subcellularLocation>
        <location evidence="1">Cell membrane</location>
        <topology evidence="1">Multi-pass membrane protein</topology>
    </subcellularLocation>
</comment>
<proteinExistence type="predicted"/>
<feature type="transmembrane region" description="Helical" evidence="6">
    <location>
        <begin position="57"/>
        <end position="77"/>
    </location>
</feature>
<evidence type="ECO:0000256" key="1">
    <source>
        <dbReference type="ARBA" id="ARBA00004651"/>
    </source>
</evidence>
<keyword evidence="2" id="KW-1003">Cell membrane</keyword>
<feature type="transmembrane region" description="Helical" evidence="6">
    <location>
        <begin position="322"/>
        <end position="347"/>
    </location>
</feature>
<evidence type="ECO:0000256" key="6">
    <source>
        <dbReference type="SAM" id="Phobius"/>
    </source>
</evidence>
<feature type="transmembrane region" description="Helical" evidence="6">
    <location>
        <begin position="153"/>
        <end position="175"/>
    </location>
</feature>
<organism evidence="7 8">
    <name type="scientific">Halobacillus trueperi</name>
    <dbReference type="NCBI Taxonomy" id="156205"/>
    <lineage>
        <taxon>Bacteria</taxon>
        <taxon>Bacillati</taxon>
        <taxon>Bacillota</taxon>
        <taxon>Bacilli</taxon>
        <taxon>Bacillales</taxon>
        <taxon>Bacillaceae</taxon>
        <taxon>Halobacillus</taxon>
    </lineage>
</organism>
<evidence type="ECO:0000313" key="8">
    <source>
        <dbReference type="Proteomes" id="UP000256305"/>
    </source>
</evidence>
<dbReference type="Gene3D" id="1.20.1250.20">
    <property type="entry name" value="MFS general substrate transporter like domains"/>
    <property type="match status" value="2"/>
</dbReference>
<dbReference type="InterPro" id="IPR011701">
    <property type="entry name" value="MFS"/>
</dbReference>
<evidence type="ECO:0000256" key="4">
    <source>
        <dbReference type="ARBA" id="ARBA00022989"/>
    </source>
</evidence>
<feature type="transmembrane region" description="Helical" evidence="6">
    <location>
        <begin position="113"/>
        <end position="132"/>
    </location>
</feature>
<keyword evidence="8" id="KW-1185">Reference proteome</keyword>
<sequence length="417" mass="45568">MESLKQLESEATIPLSKSKSFILLWFTTVVSSLSLSMFMFIQSWYVVESLGMEASLGIVLVCLTTMRMVSMVIGGVVADRSRQTKIMSFSDLSLAFLVILLAGLFVLLPEVPIWVLVINATFFGACGGLFEPSRDALIPKVVRENQLTRANSLLQGAIQIALFTGPLLAGILINIFSYSTVLILIGLFLIISGIGVLFIKWTDKHQKKQGNINQQSFKVQLREGFTYTWNSSLLRALFIITIIVNFFISGPLMMGLPIFVEGVLNGSSVDFSFVQGGFTFGMVLGSVLIGVMNIQRKRGAYALYLIGLQGVGMLIFSQVNSIVVAVSIIIFIGMLNPGVNIPLISLVQSYASQEKVGRVMSLIRTGSLGLIPLSYAVTSIFLGMGIKIQTLMAWSSFPLILSVVLLFFLNPILRTAD</sequence>
<protein>
    <submittedName>
        <fullName evidence="7">MFS transporter</fullName>
    </submittedName>
</protein>
<feature type="transmembrane region" description="Helical" evidence="6">
    <location>
        <begin position="392"/>
        <end position="413"/>
    </location>
</feature>
<feature type="transmembrane region" description="Helical" evidence="6">
    <location>
        <begin position="181"/>
        <end position="199"/>
    </location>
</feature>
<dbReference type="EMBL" id="QUAE01000036">
    <property type="protein sequence ID" value="REJ05624.1"/>
    <property type="molecule type" value="Genomic_DNA"/>
</dbReference>
<feature type="transmembrane region" description="Helical" evidence="6">
    <location>
        <begin position="21"/>
        <end position="45"/>
    </location>
</feature>
<name>A0A3E0IYD8_9BACI</name>
<evidence type="ECO:0000256" key="2">
    <source>
        <dbReference type="ARBA" id="ARBA00022475"/>
    </source>
</evidence>
<dbReference type="Pfam" id="PF07690">
    <property type="entry name" value="MFS_1"/>
    <property type="match status" value="1"/>
</dbReference>
<dbReference type="InterPro" id="IPR036259">
    <property type="entry name" value="MFS_trans_sf"/>
</dbReference>
<evidence type="ECO:0000256" key="5">
    <source>
        <dbReference type="ARBA" id="ARBA00023136"/>
    </source>
</evidence>
<dbReference type="GO" id="GO:0005886">
    <property type="term" value="C:plasma membrane"/>
    <property type="evidence" value="ECO:0007669"/>
    <property type="project" value="UniProtKB-SubCell"/>
</dbReference>
<dbReference type="GO" id="GO:0022857">
    <property type="term" value="F:transmembrane transporter activity"/>
    <property type="evidence" value="ECO:0007669"/>
    <property type="project" value="InterPro"/>
</dbReference>
<dbReference type="CDD" id="cd06173">
    <property type="entry name" value="MFS_MefA_like"/>
    <property type="match status" value="1"/>
</dbReference>
<keyword evidence="3 6" id="KW-0812">Transmembrane</keyword>
<feature type="transmembrane region" description="Helical" evidence="6">
    <location>
        <begin position="236"/>
        <end position="260"/>
    </location>
</feature>
<reference evidence="7 8" key="1">
    <citation type="submission" date="2018-08" db="EMBL/GenBank/DDBJ databases">
        <title>Genome sequence of Halobacillus trueperi KCTC 3686.</title>
        <authorList>
            <person name="Cho K.H."/>
            <person name="Kwak M.-J."/>
            <person name="Kim B.-Y."/>
            <person name="Chun J."/>
        </authorList>
    </citation>
    <scope>NUCLEOTIDE SEQUENCE [LARGE SCALE GENOMIC DNA]</scope>
    <source>
        <strain evidence="7 8">KCTC 3686</strain>
    </source>
</reference>
<feature type="transmembrane region" description="Helical" evidence="6">
    <location>
        <begin position="368"/>
        <end position="386"/>
    </location>
</feature>